<evidence type="ECO:0000256" key="3">
    <source>
        <dbReference type="ARBA" id="ARBA00022574"/>
    </source>
</evidence>
<dbReference type="AlphaFoldDB" id="A0A0W0DRZ6"/>
<keyword evidence="4" id="KW-0819">tRNA processing</keyword>
<dbReference type="SUPFAM" id="SSF50978">
    <property type="entry name" value="WD40 repeat-like"/>
    <property type="match status" value="2"/>
</dbReference>
<feature type="repeat" description="WD" evidence="7">
    <location>
        <begin position="217"/>
        <end position="250"/>
    </location>
</feature>
<dbReference type="EMBL" id="LLZZ01000179">
    <property type="protein sequence ID" value="KTA95840.1"/>
    <property type="molecule type" value="Genomic_DNA"/>
</dbReference>
<dbReference type="Gene3D" id="2.130.10.10">
    <property type="entry name" value="YVTN repeat-like/Quinoprotein amine dehydrogenase"/>
    <property type="match status" value="3"/>
</dbReference>
<dbReference type="VEuPathDB" id="FungiDB:CAGL0C01441g"/>
<dbReference type="GO" id="GO:0002130">
    <property type="term" value="P:wobble position ribose methylation"/>
    <property type="evidence" value="ECO:0007669"/>
    <property type="project" value="EnsemblFungi"/>
</dbReference>
<dbReference type="GO" id="GO:0005768">
    <property type="term" value="C:endosome"/>
    <property type="evidence" value="ECO:0007669"/>
    <property type="project" value="EnsemblFungi"/>
</dbReference>
<keyword evidence="3 7" id="KW-0853">WD repeat</keyword>
<dbReference type="GO" id="GO:0032456">
    <property type="term" value="P:endocytic recycling"/>
    <property type="evidence" value="ECO:0007669"/>
    <property type="project" value="EnsemblFungi"/>
</dbReference>
<dbReference type="SUPFAM" id="SSF101898">
    <property type="entry name" value="NHL repeat"/>
    <property type="match status" value="1"/>
</dbReference>
<evidence type="ECO:0000256" key="5">
    <source>
        <dbReference type="ARBA" id="ARBA00022737"/>
    </source>
</evidence>
<comment type="similarity">
    <text evidence="6">Belongs to the WD repeat WDR6 family.</text>
</comment>
<evidence type="ECO:0000256" key="4">
    <source>
        <dbReference type="ARBA" id="ARBA00022694"/>
    </source>
</evidence>
<dbReference type="PANTHER" id="PTHR14344:SF3">
    <property type="entry name" value="WD REPEAT-CONTAINING PROTEIN 6"/>
    <property type="match status" value="1"/>
</dbReference>
<name>A0A0W0DRZ6_CANGB</name>
<dbReference type="PROSITE" id="PS50082">
    <property type="entry name" value="WD_REPEATS_2"/>
    <property type="match status" value="2"/>
</dbReference>
<dbReference type="PROSITE" id="PS50294">
    <property type="entry name" value="WD_REPEATS_REGION"/>
    <property type="match status" value="1"/>
</dbReference>
<dbReference type="InterPro" id="IPR019775">
    <property type="entry name" value="WD40_repeat_CS"/>
</dbReference>
<evidence type="ECO:0000256" key="1">
    <source>
        <dbReference type="ARBA" id="ARBA00004496"/>
    </source>
</evidence>
<organism evidence="8 9">
    <name type="scientific">Candida glabrata</name>
    <name type="common">Yeast</name>
    <name type="synonym">Torulopsis glabrata</name>
    <dbReference type="NCBI Taxonomy" id="5478"/>
    <lineage>
        <taxon>Eukaryota</taxon>
        <taxon>Fungi</taxon>
        <taxon>Dikarya</taxon>
        <taxon>Ascomycota</taxon>
        <taxon>Saccharomycotina</taxon>
        <taxon>Saccharomycetes</taxon>
        <taxon>Saccharomycetales</taxon>
        <taxon>Saccharomycetaceae</taxon>
        <taxon>Nakaseomyces</taxon>
    </lineage>
</organism>
<comment type="caution">
    <text evidence="8">The sequence shown here is derived from an EMBL/GenBank/DDBJ whole genome shotgun (WGS) entry which is preliminary data.</text>
</comment>
<dbReference type="VEuPathDB" id="FungiDB:GWK60_C01045"/>
<dbReference type="InterPro" id="IPR036322">
    <property type="entry name" value="WD40_repeat_dom_sf"/>
</dbReference>
<keyword evidence="2" id="KW-0963">Cytoplasm</keyword>
<dbReference type="InterPro" id="IPR015943">
    <property type="entry name" value="WD40/YVTN_repeat-like_dom_sf"/>
</dbReference>
<keyword evidence="5" id="KW-0677">Repeat</keyword>
<reference evidence="8 9" key="1">
    <citation type="submission" date="2015-10" db="EMBL/GenBank/DDBJ databases">
        <title>Draft genomes sequences of Candida glabrata isolates 1A, 1B, 2A, 2B, 3A and 3B.</title>
        <authorList>
            <person name="Haavelsrud O.E."/>
            <person name="Gaustad P."/>
        </authorList>
    </citation>
    <scope>NUCLEOTIDE SEQUENCE [LARGE SCALE GENOMIC DNA]</scope>
    <source>
        <strain evidence="8">910700640</strain>
    </source>
</reference>
<dbReference type="VEuPathDB" id="FungiDB:B1J91_C01441g"/>
<accession>A0A0W0DRZ6</accession>
<evidence type="ECO:0000313" key="9">
    <source>
        <dbReference type="Proteomes" id="UP000054886"/>
    </source>
</evidence>
<dbReference type="PROSITE" id="PS00678">
    <property type="entry name" value="WD_REPEATS_1"/>
    <property type="match status" value="1"/>
</dbReference>
<evidence type="ECO:0000256" key="7">
    <source>
        <dbReference type="PROSITE-ProRule" id="PRU00221"/>
    </source>
</evidence>
<proteinExistence type="inferred from homology"/>
<dbReference type="PANTHER" id="PTHR14344">
    <property type="entry name" value="WD REPEAT PROTEIN"/>
    <property type="match status" value="1"/>
</dbReference>
<evidence type="ECO:0000313" key="8">
    <source>
        <dbReference type="EMBL" id="KTA95840.1"/>
    </source>
</evidence>
<gene>
    <name evidence="8" type="ORF">AO440_000423</name>
</gene>
<dbReference type="SMART" id="SM00320">
    <property type="entry name" value="WD40"/>
    <property type="match status" value="6"/>
</dbReference>
<dbReference type="InterPro" id="IPR001680">
    <property type="entry name" value="WD40_rpt"/>
</dbReference>
<dbReference type="Proteomes" id="UP000054886">
    <property type="component" value="Unassembled WGS sequence"/>
</dbReference>
<dbReference type="Pfam" id="PF00400">
    <property type="entry name" value="WD40"/>
    <property type="match status" value="4"/>
</dbReference>
<protein>
    <submittedName>
        <fullName evidence="8">Regulator of Ty1 transposition protein 10</fullName>
    </submittedName>
</protein>
<sequence>MDEYTHIGPALCVKFHKDSLLTCYGPYLQEYDYKHNELMNKCKLFNRNKIHGICISSEGKICVYGGSSISILKLEDINQRREYLSNELVLDENITAIEFSKDGSKLYILTNYNKVLITDLTGKVVEEKKLVGERSILYSGSIKVISESEVQINAGTVMGGAIVWDLYKEELIHNLTGHEGSIFYIQSSEHSKLIASCSDDRSIRLWDRETGKELSIGWSHTARIWNLKFFNNDENLVSVSEDCTCRVWNIIPNDMSGYELQISNIFEGHLLKNVWGVDVNDEKRIIATSGNDGRINVIDLNTDTNSGDEVIGYEIADIEKAAGISFEKDEIIKGFYWFKFGLVCITSQGRVLAFQTETKQWRQCLLDSRFASYSITNGIYESNIVFFTNNKCDILAMKFSIDGSEVKVTKQYKEDSLSKLSNSLAISAGYHILLLESPNPTDKLCFWSFDDNLEIKKREAFEKPANIVSSCFEIYDSYYLVGSRFSSIAVFDTKKENNNSTVLKNLTNGDTITSIQLSDLGPMFEPIFAITNRDGYYKFIKCDFKNLGNDGFYEVLHSNKITKGFLEGSYLDSRLNFITYGFKSSLFYIYDETECLEIASEVCGGAHRQWHFCKENVEDLVLTYIKASKLFIRHFEKSIYPHVLEPGLHGREIRDVTIMPDNKDFKGYFFCTGSEDTTIKLSYYDPNSRKIKTYWTERRHVSGLQKCRAISNSMVISSSAREELFLWKVNYNRIRPYMMCKQVLPTSNDNPDLRIMDFSVSFVNSNEQDFLLSTVYSDSMIKLWYYSSEANTFTLLVSGLYKTCCLLGTELLTVKDNLLLLASATDGHLFGYNVTDQVLKAGFSIENNKIYMKSSLNTDSSVSLSNERIFDVIAHQSGIKTMTLLQESDKKFKIFTGGDDNALALTSVQCNPDMSFVAAVKSTIAKAAASTITGTALCSIDNHERLVSCSVDQLVRVWSFECDELKLESEKYTTIADTGCIDTIEDKEGKANIVIGGVGLSIWAI</sequence>
<comment type="subcellular location">
    <subcellularLocation>
        <location evidence="1">Cytoplasm</location>
    </subcellularLocation>
</comment>
<dbReference type="VEuPathDB" id="FungiDB:GVI51_C01199"/>
<feature type="repeat" description="WD" evidence="7">
    <location>
        <begin position="175"/>
        <end position="216"/>
    </location>
</feature>
<dbReference type="InterPro" id="IPR051973">
    <property type="entry name" value="tRNA_Anticodon_Mtase-Reg"/>
</dbReference>
<evidence type="ECO:0000256" key="2">
    <source>
        <dbReference type="ARBA" id="ARBA00022490"/>
    </source>
</evidence>
<evidence type="ECO:0000256" key="6">
    <source>
        <dbReference type="ARBA" id="ARBA00038255"/>
    </source>
</evidence>
<dbReference type="GO" id="GO:0030234">
    <property type="term" value="F:enzyme regulator activity"/>
    <property type="evidence" value="ECO:0007669"/>
    <property type="project" value="EnsemblFungi"/>
</dbReference>